<evidence type="ECO:0000256" key="7">
    <source>
        <dbReference type="ARBA" id="ARBA00023157"/>
    </source>
</evidence>
<dbReference type="EMBL" id="OU898282">
    <property type="protein sequence ID" value="CAG9837554.1"/>
    <property type="molecule type" value="Genomic_DNA"/>
</dbReference>
<dbReference type="GO" id="GO:0030234">
    <property type="term" value="F:enzyme regulator activity"/>
    <property type="evidence" value="ECO:0007669"/>
    <property type="project" value="TreeGrafter"/>
</dbReference>
<evidence type="ECO:0000256" key="9">
    <source>
        <dbReference type="SAM" id="SignalP"/>
    </source>
</evidence>
<evidence type="ECO:0000256" key="4">
    <source>
        <dbReference type="ARBA" id="ARBA00022448"/>
    </source>
</evidence>
<feature type="signal peptide" evidence="9">
    <location>
        <begin position="1"/>
        <end position="15"/>
    </location>
</feature>
<dbReference type="GO" id="GO:0007218">
    <property type="term" value="P:neuropeptide signaling pathway"/>
    <property type="evidence" value="ECO:0007669"/>
    <property type="project" value="InterPro"/>
</dbReference>
<dbReference type="GO" id="GO:0030141">
    <property type="term" value="C:secretory granule"/>
    <property type="evidence" value="ECO:0007669"/>
    <property type="project" value="InterPro"/>
</dbReference>
<protein>
    <recommendedName>
        <fullName evidence="3">Neuroendocrine protein 7B2</fullName>
    </recommendedName>
</protein>
<evidence type="ECO:0000256" key="8">
    <source>
        <dbReference type="ARBA" id="ARBA00023186"/>
    </source>
</evidence>
<keyword evidence="8" id="KW-0143">Chaperone</keyword>
<dbReference type="PANTHER" id="PTHR12738:SF0">
    <property type="entry name" value="NEUROENDOCRINE PROTEIN 7B2"/>
    <property type="match status" value="1"/>
</dbReference>
<keyword evidence="5" id="KW-0964">Secreted</keyword>
<reference evidence="10" key="1">
    <citation type="submission" date="2022-01" db="EMBL/GenBank/DDBJ databases">
        <authorList>
            <person name="King R."/>
        </authorList>
    </citation>
    <scope>NUCLEOTIDE SEQUENCE</scope>
</reference>
<dbReference type="GO" id="GO:0005576">
    <property type="term" value="C:extracellular region"/>
    <property type="evidence" value="ECO:0007669"/>
    <property type="project" value="UniProtKB-SubCell"/>
</dbReference>
<name>A0A9N9T7Q8_DIABA</name>
<evidence type="ECO:0000256" key="1">
    <source>
        <dbReference type="ARBA" id="ARBA00004613"/>
    </source>
</evidence>
<evidence type="ECO:0000256" key="3">
    <source>
        <dbReference type="ARBA" id="ARBA00019589"/>
    </source>
</evidence>
<evidence type="ECO:0000313" key="11">
    <source>
        <dbReference type="Proteomes" id="UP001153709"/>
    </source>
</evidence>
<evidence type="ECO:0000256" key="6">
    <source>
        <dbReference type="ARBA" id="ARBA00022729"/>
    </source>
</evidence>
<dbReference type="PANTHER" id="PTHR12738">
    <property type="entry name" value="NEUROENDOCRINE PROTEIN 7B2"/>
    <property type="match status" value="1"/>
</dbReference>
<dbReference type="InterPro" id="IPR007945">
    <property type="entry name" value="Secretogranin_V"/>
</dbReference>
<evidence type="ECO:0000256" key="5">
    <source>
        <dbReference type="ARBA" id="ARBA00022525"/>
    </source>
</evidence>
<organism evidence="10 11">
    <name type="scientific">Diabrotica balteata</name>
    <name type="common">Banded cucumber beetle</name>
    <dbReference type="NCBI Taxonomy" id="107213"/>
    <lineage>
        <taxon>Eukaryota</taxon>
        <taxon>Metazoa</taxon>
        <taxon>Ecdysozoa</taxon>
        <taxon>Arthropoda</taxon>
        <taxon>Hexapoda</taxon>
        <taxon>Insecta</taxon>
        <taxon>Pterygota</taxon>
        <taxon>Neoptera</taxon>
        <taxon>Endopterygota</taxon>
        <taxon>Coleoptera</taxon>
        <taxon>Polyphaga</taxon>
        <taxon>Cucujiformia</taxon>
        <taxon>Chrysomeloidea</taxon>
        <taxon>Chrysomelidae</taxon>
        <taxon>Galerucinae</taxon>
        <taxon>Diabroticina</taxon>
        <taxon>Diabroticites</taxon>
        <taxon>Diabrotica</taxon>
    </lineage>
</organism>
<comment type="subcellular location">
    <subcellularLocation>
        <location evidence="1">Secreted</location>
    </subcellularLocation>
</comment>
<proteinExistence type="inferred from homology"/>
<keyword evidence="6 9" id="KW-0732">Signal</keyword>
<accession>A0A9N9T7Q8</accession>
<keyword evidence="4" id="KW-0813">Transport</keyword>
<dbReference type="Proteomes" id="UP001153709">
    <property type="component" value="Chromosome 7"/>
</dbReference>
<dbReference type="Pfam" id="PF05281">
    <property type="entry name" value="Secretogranin_V"/>
    <property type="match status" value="2"/>
</dbReference>
<dbReference type="AlphaFoldDB" id="A0A9N9T7Q8"/>
<gene>
    <name evidence="10" type="ORF">DIABBA_LOCUS10523</name>
</gene>
<comment type="similarity">
    <text evidence="2">Belongs to the 7B2 family.</text>
</comment>
<dbReference type="OrthoDB" id="9922675at2759"/>
<dbReference type="GO" id="GO:0046883">
    <property type="term" value="P:regulation of hormone secretion"/>
    <property type="evidence" value="ECO:0007669"/>
    <property type="project" value="TreeGrafter"/>
</dbReference>
<feature type="chain" id="PRO_5040333725" description="Neuroendocrine protein 7B2" evidence="9">
    <location>
        <begin position="16"/>
        <end position="278"/>
    </location>
</feature>
<keyword evidence="7" id="KW-1015">Disulfide bond</keyword>
<evidence type="ECO:0000313" key="10">
    <source>
        <dbReference type="EMBL" id="CAG9837554.1"/>
    </source>
</evidence>
<keyword evidence="11" id="KW-1185">Reference proteome</keyword>
<sequence>MKITILMCCLTGAMCYLPPAKENLLSGLFLRDLVNRINGKGISEGDGVSYLDFTDGMPLDGRSLSGTLEEEQMFPMDYEAMGEINMHPSIRDQEYLQHSTLWGKQILQRKLFFIMDFIPIRAACFMGRKMLAITPVYPNISDISDLSDLEENHLQHENIFQNSDDKAGPNNMVIQKIDEDREADEEVAIEEDEYLNGDRDENSILQHNGFKNKNVHKGESTLPAYCSPPNPCPIGYTEYSVKDFDKVSIMVLKFEKVNATKTIVSLIQEKETQLKNMK</sequence>
<evidence type="ECO:0000256" key="2">
    <source>
        <dbReference type="ARBA" id="ARBA00006348"/>
    </source>
</evidence>